<dbReference type="STRING" id="1552.A7L45_04530"/>
<dbReference type="InterPro" id="IPR017896">
    <property type="entry name" value="4Fe4S_Fe-S-bd"/>
</dbReference>
<dbReference type="GO" id="GO:0046872">
    <property type="term" value="F:metal ion binding"/>
    <property type="evidence" value="ECO:0007669"/>
    <property type="project" value="UniProtKB-KW"/>
</dbReference>
<dbReference type="Proteomes" id="UP000182569">
    <property type="component" value="Chromosome"/>
</dbReference>
<keyword evidence="7" id="KW-0812">Transmembrane</keyword>
<keyword evidence="5" id="KW-0408">Iron</keyword>
<evidence type="ECO:0000256" key="2">
    <source>
        <dbReference type="ARBA" id="ARBA00022485"/>
    </source>
</evidence>
<keyword evidence="2" id="KW-0004">4Fe-4S</keyword>
<accession>A0A1J0GDD8</accession>
<evidence type="ECO:0000256" key="6">
    <source>
        <dbReference type="ARBA" id="ARBA00023014"/>
    </source>
</evidence>
<evidence type="ECO:0000256" key="3">
    <source>
        <dbReference type="ARBA" id="ARBA00022723"/>
    </source>
</evidence>
<dbReference type="GO" id="GO:0051539">
    <property type="term" value="F:4 iron, 4 sulfur cluster binding"/>
    <property type="evidence" value="ECO:0007669"/>
    <property type="project" value="UniProtKB-KW"/>
</dbReference>
<evidence type="ECO:0000313" key="9">
    <source>
        <dbReference type="EMBL" id="APC39377.1"/>
    </source>
</evidence>
<sequence length="259" mass="29528">MKFKLTNFIKKYFRLIVQILFFSCLIFNFEYGIIIWGLFTILTLFLGRIYCGFFCTIGVYQDWVGNLGKKILKDKFDTLIPRKTSKILSYFRYVVMTAWAFFATSFFTTNIMGKIGSPSPNAIVNLAFSREIVGVAVIISFCIFTVLSLLVRRPYCKYFCHGSVEAGALSFARIIKLKRNPELCTNCHRCEKICPMNVPITNLETVCDGSCISCFQCIGSKGCPKKGALYLDVKPLKNIFKRNETVFGKILIKKINKSI</sequence>
<dbReference type="InterPro" id="IPR051684">
    <property type="entry name" value="Electron_Trans/Redox"/>
</dbReference>
<dbReference type="Pfam" id="PF12801">
    <property type="entry name" value="Fer4_5"/>
    <property type="match status" value="2"/>
</dbReference>
<dbReference type="KEGG" id="ceu:A7L45_04530"/>
<dbReference type="EMBL" id="CP015756">
    <property type="protein sequence ID" value="APC39377.1"/>
    <property type="molecule type" value="Genomic_DNA"/>
</dbReference>
<keyword evidence="10" id="KW-1185">Reference proteome</keyword>
<evidence type="ECO:0000313" key="10">
    <source>
        <dbReference type="Proteomes" id="UP000182569"/>
    </source>
</evidence>
<keyword evidence="4" id="KW-0249">Electron transport</keyword>
<dbReference type="PROSITE" id="PS00198">
    <property type="entry name" value="4FE4S_FER_1"/>
    <property type="match status" value="1"/>
</dbReference>
<evidence type="ECO:0000256" key="4">
    <source>
        <dbReference type="ARBA" id="ARBA00022982"/>
    </source>
</evidence>
<dbReference type="GO" id="GO:0005886">
    <property type="term" value="C:plasma membrane"/>
    <property type="evidence" value="ECO:0007669"/>
    <property type="project" value="TreeGrafter"/>
</dbReference>
<feature type="transmembrane region" description="Helical" evidence="7">
    <location>
        <begin position="90"/>
        <end position="112"/>
    </location>
</feature>
<keyword evidence="1" id="KW-0813">Transport</keyword>
<reference evidence="10" key="1">
    <citation type="journal article" date="2016" name="Front. Microbiol.">
        <title>Complete Genome Sequence of Clostridium estertheticum DSM 8809, a Microbe Identified in Spoiled Vacuum Packed Beef.</title>
        <authorList>
            <person name="Yu Z."/>
            <person name="Gunn L."/>
            <person name="Brennan E."/>
            <person name="Reid R."/>
            <person name="Wall P.G."/>
            <person name="Gaora O.P."/>
            <person name="Hurley D."/>
            <person name="Bolton D."/>
            <person name="Fanning S."/>
        </authorList>
    </citation>
    <scope>NUCLEOTIDE SEQUENCE [LARGE SCALE GENOMIC DNA]</scope>
    <source>
        <strain evidence="10">DSM 8809</strain>
    </source>
</reference>
<evidence type="ECO:0000256" key="7">
    <source>
        <dbReference type="SAM" id="Phobius"/>
    </source>
</evidence>
<keyword evidence="3" id="KW-0479">Metal-binding</keyword>
<keyword evidence="7" id="KW-0472">Membrane</keyword>
<keyword evidence="6" id="KW-0411">Iron-sulfur</keyword>
<dbReference type="PROSITE" id="PS51379">
    <property type="entry name" value="4FE4S_FER_2"/>
    <property type="match status" value="1"/>
</dbReference>
<keyword evidence="7" id="KW-1133">Transmembrane helix</keyword>
<evidence type="ECO:0000256" key="5">
    <source>
        <dbReference type="ARBA" id="ARBA00023004"/>
    </source>
</evidence>
<dbReference type="OrthoDB" id="9806398at2"/>
<feature type="transmembrane region" description="Helical" evidence="7">
    <location>
        <begin position="132"/>
        <end position="151"/>
    </location>
</feature>
<evidence type="ECO:0000256" key="1">
    <source>
        <dbReference type="ARBA" id="ARBA00022448"/>
    </source>
</evidence>
<dbReference type="InterPro" id="IPR017900">
    <property type="entry name" value="4Fe4S_Fe_S_CS"/>
</dbReference>
<feature type="transmembrane region" description="Helical" evidence="7">
    <location>
        <begin position="35"/>
        <end position="60"/>
    </location>
</feature>
<organism evidence="9 10">
    <name type="scientific">Clostridium estertheticum subsp. estertheticum</name>
    <dbReference type="NCBI Taxonomy" id="1552"/>
    <lineage>
        <taxon>Bacteria</taxon>
        <taxon>Bacillati</taxon>
        <taxon>Bacillota</taxon>
        <taxon>Clostridia</taxon>
        <taxon>Eubacteriales</taxon>
        <taxon>Clostridiaceae</taxon>
        <taxon>Clostridium</taxon>
    </lineage>
</organism>
<evidence type="ECO:0000259" key="8">
    <source>
        <dbReference type="PROSITE" id="PS51379"/>
    </source>
</evidence>
<feature type="domain" description="4Fe-4S ferredoxin-type" evidence="8">
    <location>
        <begin position="175"/>
        <end position="204"/>
    </location>
</feature>
<dbReference type="Pfam" id="PF00037">
    <property type="entry name" value="Fer4"/>
    <property type="match status" value="1"/>
</dbReference>
<dbReference type="SUPFAM" id="SSF54862">
    <property type="entry name" value="4Fe-4S ferredoxins"/>
    <property type="match status" value="1"/>
</dbReference>
<feature type="transmembrane region" description="Helical" evidence="7">
    <location>
        <begin position="12"/>
        <end position="29"/>
    </location>
</feature>
<proteinExistence type="predicted"/>
<gene>
    <name evidence="9" type="ORF">A7L45_04530</name>
</gene>
<protein>
    <recommendedName>
        <fullName evidence="8">4Fe-4S ferredoxin-type domain-containing protein</fullName>
    </recommendedName>
</protein>
<dbReference type="PANTHER" id="PTHR30176:SF3">
    <property type="entry name" value="FERREDOXIN-TYPE PROTEIN NAPH"/>
    <property type="match status" value="1"/>
</dbReference>
<dbReference type="PANTHER" id="PTHR30176">
    <property type="entry name" value="FERREDOXIN-TYPE PROTEIN NAPH"/>
    <property type="match status" value="1"/>
</dbReference>
<name>A0A1J0GDD8_9CLOT</name>
<dbReference type="AlphaFoldDB" id="A0A1J0GDD8"/>